<feature type="transmembrane region" description="Helical" evidence="10">
    <location>
        <begin position="12"/>
        <end position="31"/>
    </location>
</feature>
<name>A0A0K9PMF7_ZOSMR</name>
<dbReference type="FunFam" id="1.50.10.10:FF:000020">
    <property type="entry name" value="Endoglucanase"/>
    <property type="match status" value="1"/>
</dbReference>
<keyword evidence="10" id="KW-0812">Transmembrane</keyword>
<dbReference type="Pfam" id="PF00759">
    <property type="entry name" value="Glyco_hydro_9"/>
    <property type="match status" value="1"/>
</dbReference>
<dbReference type="PANTHER" id="PTHR22298">
    <property type="entry name" value="ENDO-1,4-BETA-GLUCANASE"/>
    <property type="match status" value="1"/>
</dbReference>
<reference evidence="13" key="1">
    <citation type="journal article" date="2016" name="Nature">
        <title>The genome of the seagrass Zostera marina reveals angiosperm adaptation to the sea.</title>
        <authorList>
            <person name="Olsen J.L."/>
            <person name="Rouze P."/>
            <person name="Verhelst B."/>
            <person name="Lin Y.-C."/>
            <person name="Bayer T."/>
            <person name="Collen J."/>
            <person name="Dattolo E."/>
            <person name="De Paoli E."/>
            <person name="Dittami S."/>
            <person name="Maumus F."/>
            <person name="Michel G."/>
            <person name="Kersting A."/>
            <person name="Lauritano C."/>
            <person name="Lohaus R."/>
            <person name="Toepel M."/>
            <person name="Tonon T."/>
            <person name="Vanneste K."/>
            <person name="Amirebrahimi M."/>
            <person name="Brakel J."/>
            <person name="Bostroem C."/>
            <person name="Chovatia M."/>
            <person name="Grimwood J."/>
            <person name="Jenkins J.W."/>
            <person name="Jueterbock A."/>
            <person name="Mraz A."/>
            <person name="Stam W.T."/>
            <person name="Tice H."/>
            <person name="Bornberg-Bauer E."/>
            <person name="Green P.J."/>
            <person name="Pearson G.A."/>
            <person name="Procaccini G."/>
            <person name="Duarte C.M."/>
            <person name="Schmutz J."/>
            <person name="Reusch T.B.H."/>
            <person name="Van de Peer Y."/>
        </authorList>
    </citation>
    <scope>NUCLEOTIDE SEQUENCE [LARGE SCALE GENOMIC DNA]</scope>
    <source>
        <strain evidence="13">cv. Finnish</strain>
    </source>
</reference>
<dbReference type="PROSITE" id="PS00592">
    <property type="entry name" value="GH9_2"/>
    <property type="match status" value="1"/>
</dbReference>
<comment type="caution">
    <text evidence="12">The sequence shown here is derived from an EMBL/GenBank/DDBJ whole genome shotgun (WGS) entry which is preliminary data.</text>
</comment>
<feature type="domain" description="Glycoside hydrolase family 9" evidence="11">
    <location>
        <begin position="51"/>
        <end position="507"/>
    </location>
</feature>
<dbReference type="AlphaFoldDB" id="A0A0K9PMF7"/>
<evidence type="ECO:0000256" key="7">
    <source>
        <dbReference type="ARBA" id="ARBA00023326"/>
    </source>
</evidence>
<dbReference type="InterPro" id="IPR018221">
    <property type="entry name" value="Glyco_hydro_9_His_AS"/>
</dbReference>
<feature type="active site" evidence="8">
    <location>
        <position position="439"/>
    </location>
</feature>
<evidence type="ECO:0000256" key="8">
    <source>
        <dbReference type="PROSITE-ProRule" id="PRU10059"/>
    </source>
</evidence>
<dbReference type="InterPro" id="IPR012341">
    <property type="entry name" value="6hp_glycosidase-like_sf"/>
</dbReference>
<evidence type="ECO:0000256" key="6">
    <source>
        <dbReference type="ARBA" id="ARBA00023295"/>
    </source>
</evidence>
<gene>
    <name evidence="12" type="ORF">ZOSMA_1G02350</name>
</gene>
<evidence type="ECO:0000256" key="1">
    <source>
        <dbReference type="ARBA" id="ARBA00000966"/>
    </source>
</evidence>
<dbReference type="OrthoDB" id="10257085at2759"/>
<keyword evidence="5 8" id="KW-0119">Carbohydrate metabolism</keyword>
<dbReference type="Gene3D" id="1.50.10.10">
    <property type="match status" value="1"/>
</dbReference>
<protein>
    <recommendedName>
        <fullName evidence="9">Endoglucanase</fullName>
        <ecNumber evidence="9">3.2.1.4</ecNumber>
    </recommendedName>
</protein>
<accession>A0A0K9PMF7</accession>
<evidence type="ECO:0000256" key="2">
    <source>
        <dbReference type="ARBA" id="ARBA00007072"/>
    </source>
</evidence>
<keyword evidence="10" id="KW-0472">Membrane</keyword>
<keyword evidence="10" id="KW-1133">Transmembrane helix</keyword>
<dbReference type="EMBL" id="LFYR01000729">
    <property type="protein sequence ID" value="KMZ70258.1"/>
    <property type="molecule type" value="Genomic_DNA"/>
</dbReference>
<dbReference type="EC" id="3.2.1.4" evidence="9"/>
<evidence type="ECO:0000256" key="5">
    <source>
        <dbReference type="ARBA" id="ARBA00023277"/>
    </source>
</evidence>
<evidence type="ECO:0000256" key="3">
    <source>
        <dbReference type="ARBA" id="ARBA00022801"/>
    </source>
</evidence>
<evidence type="ECO:0000313" key="12">
    <source>
        <dbReference type="EMBL" id="KMZ70258.1"/>
    </source>
</evidence>
<organism evidence="12 13">
    <name type="scientific">Zostera marina</name>
    <name type="common">Eelgrass</name>
    <dbReference type="NCBI Taxonomy" id="29655"/>
    <lineage>
        <taxon>Eukaryota</taxon>
        <taxon>Viridiplantae</taxon>
        <taxon>Streptophyta</taxon>
        <taxon>Embryophyta</taxon>
        <taxon>Tracheophyta</taxon>
        <taxon>Spermatophyta</taxon>
        <taxon>Magnoliopsida</taxon>
        <taxon>Liliopsida</taxon>
        <taxon>Zosteraceae</taxon>
        <taxon>Zostera</taxon>
    </lineage>
</organism>
<keyword evidence="13" id="KW-1185">Reference proteome</keyword>
<evidence type="ECO:0000313" key="13">
    <source>
        <dbReference type="Proteomes" id="UP000036987"/>
    </source>
</evidence>
<dbReference type="OMA" id="SKGWIWW"/>
<dbReference type="Proteomes" id="UP000036987">
    <property type="component" value="Unassembled WGS sequence"/>
</dbReference>
<dbReference type="GO" id="GO:0008810">
    <property type="term" value="F:cellulase activity"/>
    <property type="evidence" value="ECO:0007669"/>
    <property type="project" value="UniProtKB-EC"/>
</dbReference>
<dbReference type="STRING" id="29655.A0A0K9PMF7"/>
<keyword evidence="7 8" id="KW-0624">Polysaccharide degradation</keyword>
<comment type="catalytic activity">
    <reaction evidence="1 9">
        <text>Endohydrolysis of (1-&gt;4)-beta-D-glucosidic linkages in cellulose, lichenin and cereal beta-D-glucans.</text>
        <dbReference type="EC" id="3.2.1.4"/>
    </reaction>
</comment>
<evidence type="ECO:0000256" key="9">
    <source>
        <dbReference type="RuleBase" id="RU361166"/>
    </source>
</evidence>
<keyword evidence="3 8" id="KW-0378">Hydrolase</keyword>
<evidence type="ECO:0000256" key="4">
    <source>
        <dbReference type="ARBA" id="ARBA00023001"/>
    </source>
</evidence>
<proteinExistence type="inferred from homology"/>
<evidence type="ECO:0000259" key="11">
    <source>
        <dbReference type="Pfam" id="PF00759"/>
    </source>
</evidence>
<dbReference type="InterPro" id="IPR001701">
    <property type="entry name" value="Glyco_hydro_9"/>
</dbReference>
<dbReference type="SUPFAM" id="SSF48208">
    <property type="entry name" value="Six-hairpin glycosidases"/>
    <property type="match status" value="1"/>
</dbReference>
<evidence type="ECO:0000256" key="10">
    <source>
        <dbReference type="SAM" id="Phobius"/>
    </source>
</evidence>
<sequence>MGKGSRSKGCCGWIIVICIAALVVTAVVLYLKSKQHHHSSATKPGSIDKNYAQALSISMQFFDVQKSGKLKNNKIAWRGDSALSDGKGANLDLSKGMYDAGDHMKFGFPMAFSATVLSWAILEYGDQMASIKELDHAQESLKWITDYLVNAHPSKNVLYVQVGDPVIDHKCWERPEDMTENRPLTQVNKTSPGTEVAAETAAALAAASLVFKSSDSSYSDLLLKHSRQLFTFADTYRGSYSKSIPEVQSYYNSTGYEDELLWAAAWLFHATGDGSYMTYVTTENGKAFADWGRPTWFSWDDKRAGTQVLLSRTSFFNTKLSSKAENVGLQKYKETADAIMCGLLPKSPTATTSRTSGGLVWIDEWSALQHPISASFLALVYSDYLLTSQTKSFTCNGESFTTHDLRNFAIEQADYILGKNPMKLSYLIGYGSKYPTQVHHRGASIPKDANTGCKGFEWLNSDAPNPNVAVGAVVGGPFKNDSYIDRRTNIMQAEPSTYTSSAMVGLLSGLVTTSSVPRTFS</sequence>
<comment type="similarity">
    <text evidence="2 8 9">Belongs to the glycosyl hydrolase 9 (cellulase E) family.</text>
</comment>
<dbReference type="GO" id="GO:0030245">
    <property type="term" value="P:cellulose catabolic process"/>
    <property type="evidence" value="ECO:0007669"/>
    <property type="project" value="UniProtKB-KW"/>
</dbReference>
<dbReference type="InterPro" id="IPR008928">
    <property type="entry name" value="6-hairpin_glycosidase_sf"/>
</dbReference>
<keyword evidence="6 8" id="KW-0326">Glycosidase</keyword>
<keyword evidence="4 9" id="KW-0136">Cellulose degradation</keyword>